<evidence type="ECO:0000256" key="3">
    <source>
        <dbReference type="ARBA" id="ARBA00022490"/>
    </source>
</evidence>
<dbReference type="GO" id="GO:0008236">
    <property type="term" value="F:serine-type peptidase activity"/>
    <property type="evidence" value="ECO:0007669"/>
    <property type="project" value="UniProtKB-UniRule"/>
</dbReference>
<feature type="active site" description="Charge relay system" evidence="8">
    <location>
        <position position="1009"/>
    </location>
</feature>
<dbReference type="Pfam" id="PF03572">
    <property type="entry name" value="Peptidase_S41"/>
    <property type="match status" value="1"/>
</dbReference>
<evidence type="ECO:0000259" key="10">
    <source>
        <dbReference type="SMART" id="SM00245"/>
    </source>
</evidence>
<dbReference type="SUPFAM" id="SSF82171">
    <property type="entry name" value="DPP6 N-terminal domain-like"/>
    <property type="match status" value="1"/>
</dbReference>
<feature type="active site" description="Nucleophile" evidence="8">
    <location>
        <position position="951"/>
    </location>
</feature>
<feature type="compositionally biased region" description="Acidic residues" evidence="9">
    <location>
        <begin position="528"/>
        <end position="551"/>
    </location>
</feature>
<evidence type="ECO:0000313" key="12">
    <source>
        <dbReference type="Proteomes" id="UP000221024"/>
    </source>
</evidence>
<reference evidence="11 12" key="1">
    <citation type="submission" date="2017-10" db="EMBL/GenBank/DDBJ databases">
        <title>Draft genome of Longimonas halophila.</title>
        <authorList>
            <person name="Goh K.M."/>
            <person name="Shamsir M.S."/>
            <person name="Lim S.W."/>
        </authorList>
    </citation>
    <scope>NUCLEOTIDE SEQUENCE [LARGE SCALE GENOMIC DNA]</scope>
    <source>
        <strain evidence="11 12">KCTC 42399</strain>
    </source>
</reference>
<dbReference type="InterPro" id="IPR012393">
    <property type="entry name" value="Tricorn_protease"/>
</dbReference>
<evidence type="ECO:0000256" key="7">
    <source>
        <dbReference type="PIRNR" id="PIRNR036421"/>
    </source>
</evidence>
<dbReference type="Pfam" id="PF14685">
    <property type="entry name" value="PDZ_Tricorn"/>
    <property type="match status" value="1"/>
</dbReference>
<evidence type="ECO:0000256" key="4">
    <source>
        <dbReference type="ARBA" id="ARBA00022670"/>
    </source>
</evidence>
<protein>
    <recommendedName>
        <fullName evidence="7">Tricorn protease homolog</fullName>
        <ecNumber evidence="7">3.4.21.-</ecNumber>
    </recommendedName>
</protein>
<dbReference type="InterPro" id="IPR029414">
    <property type="entry name" value="Tricorn_PDZ"/>
</dbReference>
<comment type="subcellular location">
    <subcellularLocation>
        <location evidence="1 7">Cytoplasm</location>
    </subcellularLocation>
</comment>
<dbReference type="InterPro" id="IPR005151">
    <property type="entry name" value="Tail-specific_protease"/>
</dbReference>
<evidence type="ECO:0000256" key="9">
    <source>
        <dbReference type="SAM" id="MobiDB-lite"/>
    </source>
</evidence>
<comment type="function">
    <text evidence="7">Degrades oligopeptides.</text>
</comment>
<dbReference type="Gene3D" id="3.30.750.44">
    <property type="match status" value="1"/>
</dbReference>
<dbReference type="Gene3D" id="2.130.10.10">
    <property type="entry name" value="YVTN repeat-like/Quinoprotein amine dehydrogenase"/>
    <property type="match status" value="1"/>
</dbReference>
<keyword evidence="6 7" id="KW-0720">Serine protease</keyword>
<accession>A0A2H3NWX8</accession>
<dbReference type="Gene3D" id="2.30.42.10">
    <property type="match status" value="1"/>
</dbReference>
<dbReference type="Pfam" id="PF14684">
    <property type="entry name" value="Tricorn_C1"/>
    <property type="match status" value="1"/>
</dbReference>
<dbReference type="GO" id="GO:0006508">
    <property type="term" value="P:proteolysis"/>
    <property type="evidence" value="ECO:0007669"/>
    <property type="project" value="UniProtKB-UniRule"/>
</dbReference>
<dbReference type="GO" id="GO:0005737">
    <property type="term" value="C:cytoplasm"/>
    <property type="evidence" value="ECO:0007669"/>
    <property type="project" value="UniProtKB-SubCell"/>
</dbReference>
<keyword evidence="3 7" id="KW-0963">Cytoplasm</keyword>
<evidence type="ECO:0000256" key="5">
    <source>
        <dbReference type="ARBA" id="ARBA00022801"/>
    </source>
</evidence>
<dbReference type="InterPro" id="IPR015943">
    <property type="entry name" value="WD40/YVTN_repeat-like_dom_sf"/>
</dbReference>
<keyword evidence="5 7" id="KW-0378">Hydrolase</keyword>
<dbReference type="InterPro" id="IPR036034">
    <property type="entry name" value="PDZ_sf"/>
</dbReference>
<organism evidence="11 12">
    <name type="scientific">Longimonas halophila</name>
    <dbReference type="NCBI Taxonomy" id="1469170"/>
    <lineage>
        <taxon>Bacteria</taxon>
        <taxon>Pseudomonadati</taxon>
        <taxon>Rhodothermota</taxon>
        <taxon>Rhodothermia</taxon>
        <taxon>Rhodothermales</taxon>
        <taxon>Salisaetaceae</taxon>
        <taxon>Longimonas</taxon>
    </lineage>
</organism>
<gene>
    <name evidence="11" type="ORF">CRI93_09380</name>
</gene>
<keyword evidence="4 7" id="KW-0645">Protease</keyword>
<dbReference type="CDD" id="cd07562">
    <property type="entry name" value="Peptidase_S41_TRI"/>
    <property type="match status" value="1"/>
</dbReference>
<evidence type="ECO:0000256" key="8">
    <source>
        <dbReference type="PIRSR" id="PIRSR036421-1"/>
    </source>
</evidence>
<dbReference type="Gene3D" id="3.90.226.10">
    <property type="entry name" value="2-enoyl-CoA Hydratase, Chain A, domain 1"/>
    <property type="match status" value="1"/>
</dbReference>
<comment type="similarity">
    <text evidence="2 7">Belongs to the peptidase S41B family.</text>
</comment>
<dbReference type="InterPro" id="IPR029045">
    <property type="entry name" value="ClpP/crotonase-like_dom_sf"/>
</dbReference>
<dbReference type="EMBL" id="PDEP01000008">
    <property type="protein sequence ID" value="PEN06617.1"/>
    <property type="molecule type" value="Genomic_DNA"/>
</dbReference>
<evidence type="ECO:0000256" key="6">
    <source>
        <dbReference type="ARBA" id="ARBA00022825"/>
    </source>
</evidence>
<sequence>MAHAQSGNDAGTRLLQTPSVQGETVVFAYAGEIWRTPLNGGDAERLTSFAGVASNPQLSPDGSQVAFSGRYNGQTDVYVIPVEGGPPERLTYHPGTDTVQGWTPDGSQIVFASARDSAPASYQRFWTIGVGDATPDPLPIPRGDVGGFGPDGERFVYQPITRWQDHWRGYRGGQVHPIWILDMETYEHTELPFEGTIDTQPVWAGDTVYFLSDRADNMVMNVYAYNVADESLIQVTEHTEFDVKSLDVDGSTLVYEQGGYLHRHDLQQDTQAQLEVTVRGDFPWAREQWKEVGSMATNADLSPNGVRAVIEARGEIFTVPAEDGSWRNLSQASDAADRYPAWSPDGSQIAWFTDRSGEYALRITNQQGGEARSIPLPNDVFYYRPQWSPDSERLLFTDTDRNLWVLDVESEEATRIDQDLYTPPGRTMNPQWSPDGEWIAYAKRLDSQFRTVYAYSLEDEEAIAMSDGMADAVNPVWDASGDYLYFMASTDYGLNTGWLDMSSYERPVERSVYLTVLDSDTPSPLLPESDEEATSDSEENGDADNGSDEEMEVRIDPEGLAQRTLALDLPARMYMSLDAGPAGTVFVGESVPNAPGLRIHQYQLDTREAQPFLEGVTQFEVAHSGEQVLYQAMGQWGIVPTAQPPSPGDGAIDLSGVQMPVTPMAEWQQIFDEAWRFHRDYLYVENYHGLDWQNIYDLYAPWVDHVRHREDLNYVLELMVGELSLGHTYVGGGDLPSTEGPGTGLLGADLEADGERYRIERIYDGEAWNPDLNAPLRAPGINVETGDYILAVEGRPLTTDMNPYAPFEGTAGRPVTLLVNDEPTTDGAREVMVEPVDSESGLRTRAWIESNRRYVEEQSNGELGYVYVPNTAQAGYDAFNRYYFAQQDHGGMVIDERFNGGGSAADYMVDIMSRELHGFFNNPIAERTPFTTPGAGVWGPKVLIANEAAGSGGDLLPYLFRRMEIGPIVGRRTWGGLVGIWDTPPLLDGGTLTVPRGGFFDRDGNWAVENEGVSPDIPVVQTPREVIEGEDPQLDRAIEEAMMRLPEEDPVLDEPAPPVRAPRALPDE</sequence>
<dbReference type="Proteomes" id="UP000221024">
    <property type="component" value="Unassembled WGS sequence"/>
</dbReference>
<dbReference type="OrthoDB" id="9815657at2"/>
<dbReference type="Pfam" id="PF26550">
    <property type="entry name" value="Tricorn_2nd"/>
    <property type="match status" value="1"/>
</dbReference>
<dbReference type="AlphaFoldDB" id="A0A2H3NWX8"/>
<evidence type="ECO:0000256" key="2">
    <source>
        <dbReference type="ARBA" id="ARBA00008524"/>
    </source>
</evidence>
<dbReference type="SUPFAM" id="SSF52096">
    <property type="entry name" value="ClpP/crotonase"/>
    <property type="match status" value="1"/>
</dbReference>
<dbReference type="PIRSF" id="PIRSF036421">
    <property type="entry name" value="Tricorn_protease"/>
    <property type="match status" value="1"/>
</dbReference>
<dbReference type="SUPFAM" id="SSF50156">
    <property type="entry name" value="PDZ domain-like"/>
    <property type="match status" value="1"/>
</dbReference>
<feature type="region of interest" description="Disordered" evidence="9">
    <location>
        <begin position="1045"/>
        <end position="1068"/>
    </location>
</feature>
<dbReference type="SMART" id="SM00245">
    <property type="entry name" value="TSPc"/>
    <property type="match status" value="1"/>
</dbReference>
<dbReference type="Pfam" id="PF26549">
    <property type="entry name" value="Tricorn_N"/>
    <property type="match status" value="1"/>
</dbReference>
<proteinExistence type="inferred from homology"/>
<dbReference type="Gene3D" id="2.120.10.60">
    <property type="entry name" value="Tricorn protease N-terminal domain"/>
    <property type="match status" value="1"/>
</dbReference>
<feature type="region of interest" description="Disordered" evidence="9">
    <location>
        <begin position="519"/>
        <end position="559"/>
    </location>
</feature>
<feature type="domain" description="Tail specific protease" evidence="10">
    <location>
        <begin position="828"/>
        <end position="1020"/>
    </location>
</feature>
<evidence type="ECO:0000313" key="11">
    <source>
        <dbReference type="EMBL" id="PEN06617.1"/>
    </source>
</evidence>
<dbReference type="InterPro" id="IPR028204">
    <property type="entry name" value="Tricorn_C1"/>
</dbReference>
<evidence type="ECO:0000256" key="1">
    <source>
        <dbReference type="ARBA" id="ARBA00004496"/>
    </source>
</evidence>
<dbReference type="PANTHER" id="PTHR43253:SF1">
    <property type="entry name" value="TRICORN PROTEASE HOMOLOG 2-RELATED"/>
    <property type="match status" value="1"/>
</dbReference>
<feature type="active site" description="Charge relay system" evidence="8">
    <location>
        <position position="727"/>
    </location>
</feature>
<comment type="caution">
    <text evidence="11">The sequence shown here is derived from an EMBL/GenBank/DDBJ whole genome shotgun (WGS) entry which is preliminary data.</text>
</comment>
<keyword evidence="12" id="KW-1185">Reference proteome</keyword>
<dbReference type="EC" id="3.4.21.-" evidence="7"/>
<dbReference type="PANTHER" id="PTHR43253">
    <property type="entry name" value="TRICORN PROTEASE HOMOLOG 2-RELATED"/>
    <property type="match status" value="1"/>
</dbReference>
<name>A0A2H3NWX8_9BACT</name>